<evidence type="ECO:0000256" key="4">
    <source>
        <dbReference type="SAM" id="MobiDB-lite"/>
    </source>
</evidence>
<keyword evidence="3" id="KW-0436">Ligase</keyword>
<dbReference type="Gene3D" id="3.30.559.10">
    <property type="entry name" value="Chloramphenicol acetyltransferase-like domain"/>
    <property type="match status" value="3"/>
</dbReference>
<sequence>MPSTVKLDPEVLEHISHACQFSVEEIEDVYPCTPLQEAFIAHPSEHAYNHCIIISLSPTLEPDRLCNALRQVVRENSILRTRIVQCGIDILQVVTSVIPDVHVSTDTLEDVLAQEKAEPMSLGTPLMRMVITSGRLILTLHHALGDGWAVHAFLDDVSSVYHGRASQSHASFKMFVEYLQSFEKPEFIAFWANRFTGTPSVFPSVSAEYYADASAKVDHQIHFSAHDTDISIGLIPSYLEAAWALTSKAYSGSGNVAFGLVLSGRTPALGPIQSTLGPTIATVPIQVDVDMQSTIRQMIKTRLRTRRELTNSPALQYGLQNIRNISDAARLASNFSTLLSISSPVGEDLKYMEDMKQEYEYDRHGPYCIALVCVVHDKGVSVDAAFDPKVICERQMRRVLTQLEHTFLLLVRSPPDTPLSHLELISNSDKMEQLQWNAISPQSNNETCLHTEFAAIARKQPTEMAIVSHDGTMTYEQLDMSSSSLAQELRRKGLGGDKSAALIFEKSQWAIVAQLAVWKAAGVCVPIDPSYPLAQKQATLSSCKAVVLLTSAMHLKEAQRLGVDVICVNRHLLLGLPPAMSSSIQGHGTSSSPIAYLLYTSGSTGQSKGVLLDHGNLATSLQAYGNRIGFRPRVRVLQFAAYVWGASIIEIFGTLLFGGCVCVPSDETRLAGVEEFIVDNKVQNALLTPTMIRMISPDDVCGTLESLVSGGEPLDIHTLDAWANRLRYYNAWGQSETAVCSTIGEVTPKSPYPQSIGFPIGCGIWIVDPDNIQELLPIGAVGEIVVEGAGVARGYLNDELRTAASFIVPPSWAPLSRQWSQEEALSCRMYRTGDLGKRNPDGSICHMGRKDSQVKLHGQKLDLLEIEAVLCSSVAGKACAFLRVSDEGKTDLVAVFTVETLEVPTPTPLKRVFPNLNPAIDRDVAKIHDCALSRLPSYMIPTIWIVAEELAVTTTSKLDRRAIKNWVDELDLSTAKIDIWARRETLSQPASPIELVLQSTWSIVLSVPALEIGRQSSFIRSGGDSISAMKVVTKCKQRGVQTSVATILRSKDLATAATASQLLTTISHGAQADHPIDELRPSTIPLSPYQSLSLDTQFTGSPSEKQYHSFSLRIKPGVPAATVEMALQRLALHHEVLRVRFLEDPGGHTLSSARGYFADWLHMQENLPPADSIYTKQQPTEVADYWHMSRSNQSEDTVARSCIVLDEESTSRIMGSCNKPMNTTPIEIIQAAVIRSFRQTFIKHGPPNLLIHSDGRQFSNNVTDASRAVGCFTTLLPIATDIQSDTPLQDAIAMTKDAHREIIDKVSEGFISGNSVLGALRLSDVEIVLRFDAHESSPGYLYERPEMSSEHAILGVVDIFAHCVGKTLGFEVSYRRGVAHQDLLDLWMLGLEKVLIEAASHIPHMKPRLTKSDMALLTLMGDASPEFHQHLSLLGIASTDVDLIMPCPPVQEGMLLAQLKGTGGEYWNRVTTKLTPGPSQEKKMDMERLRKAWEAVCAANPILRTIFTSLPCVADSSFQQVVLKKPAALISERLAEPEEDIKSSLASMPFAQFAPSQPPHHFHLTQVSPSVVYGTLDISHALVDDRSMRLILQQISQAYHDSTIITKSPDMSAYVKYIQRHRDSDLAYWSEYLCGARPCLVPTIDAGAELLKHNATASGDQEDEAMTYDAKALHSFCRAHGITMANLMSAAWAGVLQQVCGGQEVIFGCIQSQHTALGIDERTLGPLLTMNVCRMHLDPTIRLSSILEQAKEDSLRALDHAGCPLSEVHESIGLNCQSMLFNTTMTVVGTWSNGNMGDDAIHVELLPEANNTTEYPLTVGVIYDNTKVETRLWYDRSKLSRSFIASVKNLLQAAVSAITDNHEQDTASFLKSLRRPLSMLSVEDIAEDVKQDIAGQCKIDPASIEEIYPCGHSQEETMNRSSKVGDGGLDQHVYRIDAASVAHLRQAWLSVREVTPSLRTRIVSLNGYGIFYITMKTESDICHQDSSLSRYLARDRGISVRHGSLLSRFGIVQELGGYSYMVLSLHPATYGLLTLRGIVSSLKRACQGSRPLSVGDFNPSSSALLRHRCVNEARIDTQGSWDSLLKDYKDCATFPHVVLSHPMAELSKEMLIDIDTPVSGYDGAIADVFCAAWALCLSRRTGEDKVLFGYSPDSSGLLAKEHMFFAGQPVGGIMPCGIDLATSRTRDRLLESVQHYTSKFAAFLGQDTTATPPVTNALVIHSVDTPSSHVEEKAQRPVLSRFHSPPLASIRLLTRCMIGPNCTTTIAMQYDRQVIPPEDIAILLEQYRHAILQLLSSTSVELRELDVLSPHERSVLSSWNFDAPISVNSCIHEQFREVSKQRPIAQALCTMEMDFNYAQLNDLSDRAAAFLQARGVVVGTIVPFFLEKSALAVVVMMAILKAGGVILALDVKHPAERVAKILTETRAKLVITSPSLMGQIATSLNTVPLDMSILQKIEAGSLRPVHVKPSDGCYVIYTSGSTGNPKGILCTHTNLATSISSQRESIGIDESARVFQFFNFIFDAAMYDVFMTLTSGGCICMPTPHQWANDVEGAILSMRANVVGMTPSSSAILSPANVSTLRTLFVGGEPVPRETAHKWRHIRLISLYGPSETTVTTSTCQVSLESATSHLSLGWSSNGCNYWVVDPMNHDHLVALGCPGELLVQGPLVARGLPTTNQPELPIAEGSELLLRPMPQEAHEVRSALAADMPEYMIPRFFIHLSRIPLTSTGKIDRKALRGIGLGLPHAELQLYGCMGGGSTSLQGGPSAGPLRSITPSGPADGGSLSPGASALRQCWAEVLDLATESLTLSDNFFYKGGNSIRAMRLVAVVRKSGWGLTVAVVFKSPILSAMATMMQPLSAAEPLYATEAAAEAVRQCQTATADSGPIQIQLARRHSKLTSNNIESITKATDFQAYMLAVGELDGRGFHNQFALKFEAGVDEARLLRACKTLVGHHAILRTMFMQFKGQLYQVVLKSRLLDNGVTTGDERQHEQQCAAARNGEVWPRFHLEQQQEDRCPQLRIAIHHAFYDAISMGILVQDLVAIYAGQSIPGSPSFPQWVCHVDTIDSSEAQRFWSQLLEGSSMTQLVPSSSSWPGLSMVTPLHDKVTVRVPMRALTSSEGATPAQVFQAVWAIILSWFSNNSQDVVFANTSANRHLDFPGADRVAGPCLNLVPVRVLVEPHATLSNIIERVQAQAIEAMPYHHVGFRSIIQQSTAWLPGTRFSSILTYQNHESFQDATCFRGDTVTYRISGQGDVGDSTDVWVEATAAPKTSDGEEEILVVDLLYSQLKISEARVELMSDYLREILVSLPTISNKPILQIYQDLRDGGLCAPARISVSVAVINADTTCGERIDEYVSDASGITVGDDQWMGVVLRAWREVLPRAAKDGGRTGADLVTLMLLSYWYRDHGYDIQVRNLLDHHTPRGQAKLLQALSKG</sequence>
<proteinExistence type="predicted"/>
<evidence type="ECO:0000313" key="7">
    <source>
        <dbReference type="Proteomes" id="UP001392437"/>
    </source>
</evidence>
<dbReference type="GO" id="GO:0005737">
    <property type="term" value="C:cytoplasm"/>
    <property type="evidence" value="ECO:0007669"/>
    <property type="project" value="TreeGrafter"/>
</dbReference>
<dbReference type="InterPro" id="IPR036736">
    <property type="entry name" value="ACP-like_sf"/>
</dbReference>
<evidence type="ECO:0000256" key="3">
    <source>
        <dbReference type="ARBA" id="ARBA00022598"/>
    </source>
</evidence>
<dbReference type="SUPFAM" id="SSF47336">
    <property type="entry name" value="ACP-like"/>
    <property type="match status" value="2"/>
</dbReference>
<evidence type="ECO:0000313" key="6">
    <source>
        <dbReference type="EMBL" id="KAK8124137.1"/>
    </source>
</evidence>
<dbReference type="SUPFAM" id="SSF52777">
    <property type="entry name" value="CoA-dependent acyltransferases"/>
    <property type="match status" value="10"/>
</dbReference>
<dbReference type="InterPro" id="IPR001242">
    <property type="entry name" value="Condensation_dom"/>
</dbReference>
<protein>
    <submittedName>
        <fullName evidence="6">Nonribosomal peptide synthetase 12</fullName>
    </submittedName>
</protein>
<dbReference type="Gene3D" id="3.30.300.30">
    <property type="match status" value="2"/>
</dbReference>
<dbReference type="Pfam" id="PF00668">
    <property type="entry name" value="Condensation"/>
    <property type="match status" value="3"/>
</dbReference>
<dbReference type="PROSITE" id="PS50075">
    <property type="entry name" value="CARRIER"/>
    <property type="match status" value="2"/>
</dbReference>
<comment type="caution">
    <text evidence="6">The sequence shown here is derived from an EMBL/GenBank/DDBJ whole genome shotgun (WGS) entry which is preliminary data.</text>
</comment>
<dbReference type="EMBL" id="JAQQWP010000003">
    <property type="protein sequence ID" value="KAK8124137.1"/>
    <property type="molecule type" value="Genomic_DNA"/>
</dbReference>
<dbReference type="GO" id="GO:0016874">
    <property type="term" value="F:ligase activity"/>
    <property type="evidence" value="ECO:0007669"/>
    <property type="project" value="UniProtKB-KW"/>
</dbReference>
<dbReference type="CDD" id="cd19545">
    <property type="entry name" value="FUM14_C_NRPS-like"/>
    <property type="match status" value="1"/>
</dbReference>
<dbReference type="Pfam" id="PF00550">
    <property type="entry name" value="PP-binding"/>
    <property type="match status" value="2"/>
</dbReference>
<evidence type="ECO:0000259" key="5">
    <source>
        <dbReference type="PROSITE" id="PS50075"/>
    </source>
</evidence>
<dbReference type="InterPro" id="IPR042099">
    <property type="entry name" value="ANL_N_sf"/>
</dbReference>
<dbReference type="GO" id="GO:0031177">
    <property type="term" value="F:phosphopantetheine binding"/>
    <property type="evidence" value="ECO:0007669"/>
    <property type="project" value="TreeGrafter"/>
</dbReference>
<dbReference type="PROSITE" id="PS00455">
    <property type="entry name" value="AMP_BINDING"/>
    <property type="match status" value="2"/>
</dbReference>
<dbReference type="Proteomes" id="UP001392437">
    <property type="component" value="Unassembled WGS sequence"/>
</dbReference>
<dbReference type="InterPro" id="IPR000873">
    <property type="entry name" value="AMP-dep_synth/lig_dom"/>
</dbReference>
<dbReference type="SUPFAM" id="SSF56801">
    <property type="entry name" value="Acetyl-CoA synthetase-like"/>
    <property type="match status" value="2"/>
</dbReference>
<dbReference type="InterPro" id="IPR045851">
    <property type="entry name" value="AMP-bd_C_sf"/>
</dbReference>
<dbReference type="CDD" id="cd19542">
    <property type="entry name" value="CT_NRPS-like"/>
    <property type="match status" value="2"/>
</dbReference>
<dbReference type="GO" id="GO:0043041">
    <property type="term" value="P:amino acid activation for nonribosomal peptide biosynthetic process"/>
    <property type="evidence" value="ECO:0007669"/>
    <property type="project" value="TreeGrafter"/>
</dbReference>
<keyword evidence="1" id="KW-0596">Phosphopantetheine</keyword>
<organism evidence="6 7">
    <name type="scientific">Apiospora kogelbergensis</name>
    <dbReference type="NCBI Taxonomy" id="1337665"/>
    <lineage>
        <taxon>Eukaryota</taxon>
        <taxon>Fungi</taxon>
        <taxon>Dikarya</taxon>
        <taxon>Ascomycota</taxon>
        <taxon>Pezizomycotina</taxon>
        <taxon>Sordariomycetes</taxon>
        <taxon>Xylariomycetidae</taxon>
        <taxon>Amphisphaeriales</taxon>
        <taxon>Apiosporaceae</taxon>
        <taxon>Apiospora</taxon>
    </lineage>
</organism>
<dbReference type="Pfam" id="PF00501">
    <property type="entry name" value="AMP-binding"/>
    <property type="match status" value="2"/>
</dbReference>
<feature type="domain" description="Carrier" evidence="5">
    <location>
        <begin position="988"/>
        <end position="1067"/>
    </location>
</feature>
<name>A0AAW0R5F0_9PEZI</name>
<accession>A0AAW0R5F0</accession>
<evidence type="ECO:0000256" key="2">
    <source>
        <dbReference type="ARBA" id="ARBA00022553"/>
    </source>
</evidence>
<dbReference type="Gene3D" id="3.40.50.12780">
    <property type="entry name" value="N-terminal domain of ligase-like"/>
    <property type="match status" value="2"/>
</dbReference>
<feature type="domain" description="Carrier" evidence="5">
    <location>
        <begin position="2783"/>
        <end position="2859"/>
    </location>
</feature>
<reference evidence="6 7" key="1">
    <citation type="submission" date="2023-01" db="EMBL/GenBank/DDBJ databases">
        <title>Analysis of 21 Apiospora genomes using comparative genomics revels a genus with tremendous synthesis potential of carbohydrate active enzymes and secondary metabolites.</title>
        <authorList>
            <person name="Sorensen T."/>
        </authorList>
    </citation>
    <scope>NUCLEOTIDE SEQUENCE [LARGE SCALE GENOMIC DNA]</scope>
    <source>
        <strain evidence="6 7">CBS 117206</strain>
    </source>
</reference>
<dbReference type="InterPro" id="IPR009081">
    <property type="entry name" value="PP-bd_ACP"/>
</dbReference>
<dbReference type="GO" id="GO:0044550">
    <property type="term" value="P:secondary metabolite biosynthetic process"/>
    <property type="evidence" value="ECO:0007669"/>
    <property type="project" value="TreeGrafter"/>
</dbReference>
<dbReference type="PANTHER" id="PTHR45527:SF12">
    <property type="entry name" value="NONRIBOSOMAL PEPTIDE SYNTHETASE IVOA"/>
    <property type="match status" value="1"/>
</dbReference>
<dbReference type="Gene3D" id="3.30.559.30">
    <property type="entry name" value="Nonribosomal peptide synthetase, condensation domain"/>
    <property type="match status" value="5"/>
</dbReference>
<dbReference type="FunFam" id="3.30.300.30:FF:000015">
    <property type="entry name" value="Nonribosomal peptide synthase SidD"/>
    <property type="match status" value="1"/>
</dbReference>
<gene>
    <name evidence="6" type="ORF">PG999_004055</name>
</gene>
<dbReference type="InterPro" id="IPR023213">
    <property type="entry name" value="CAT-like_dom_sf"/>
</dbReference>
<keyword evidence="2" id="KW-0597">Phosphoprotein</keyword>
<evidence type="ECO:0000256" key="1">
    <source>
        <dbReference type="ARBA" id="ARBA00022450"/>
    </source>
</evidence>
<keyword evidence="7" id="KW-1185">Reference proteome</keyword>
<dbReference type="InterPro" id="IPR020845">
    <property type="entry name" value="AMP-binding_CS"/>
</dbReference>
<dbReference type="CDD" id="cd05918">
    <property type="entry name" value="A_NRPS_SidN3_like"/>
    <property type="match status" value="1"/>
</dbReference>
<dbReference type="Gene3D" id="1.10.1200.10">
    <property type="entry name" value="ACP-like"/>
    <property type="match status" value="2"/>
</dbReference>
<feature type="region of interest" description="Disordered" evidence="4">
    <location>
        <begin position="2763"/>
        <end position="2786"/>
    </location>
</feature>
<dbReference type="PANTHER" id="PTHR45527">
    <property type="entry name" value="NONRIBOSOMAL PEPTIDE SYNTHETASE"/>
    <property type="match status" value="1"/>
</dbReference>